<dbReference type="GO" id="GO:0071555">
    <property type="term" value="P:cell wall organization"/>
    <property type="evidence" value="ECO:0007669"/>
    <property type="project" value="UniProtKB-KW"/>
</dbReference>
<dbReference type="InterPro" id="IPR008928">
    <property type="entry name" value="6-hairpin_glycosidase_sf"/>
</dbReference>
<evidence type="ECO:0000256" key="9">
    <source>
        <dbReference type="ARBA" id="ARBA00023295"/>
    </source>
</evidence>
<protein>
    <recommendedName>
        <fullName evidence="4 11">Mannan endo-1,6-alpha-mannosidase</fullName>
        <ecNumber evidence="4 11">3.2.1.101</ecNumber>
    </recommendedName>
</protein>
<feature type="signal peptide" evidence="14">
    <location>
        <begin position="1"/>
        <end position="18"/>
    </location>
</feature>
<keyword evidence="13" id="KW-0812">Transmembrane</keyword>
<dbReference type="Pfam" id="PF03663">
    <property type="entry name" value="Glyco_hydro_76"/>
    <property type="match status" value="1"/>
</dbReference>
<dbReference type="GO" id="GO:0009272">
    <property type="term" value="P:fungal-type cell wall biogenesis"/>
    <property type="evidence" value="ECO:0007669"/>
    <property type="project" value="EnsemblFungi"/>
</dbReference>
<dbReference type="GO" id="GO:0007117">
    <property type="term" value="P:budding cell bud growth"/>
    <property type="evidence" value="ECO:0007669"/>
    <property type="project" value="EnsemblFungi"/>
</dbReference>
<feature type="transmembrane region" description="Helical" evidence="13">
    <location>
        <begin position="424"/>
        <end position="445"/>
    </location>
</feature>
<dbReference type="STRING" id="984486.A0A1E3QUG0"/>
<name>A0A1E3QUG0_9ASCO</name>
<dbReference type="GO" id="GO:0012505">
    <property type="term" value="C:endomembrane system"/>
    <property type="evidence" value="ECO:0007669"/>
    <property type="project" value="UniProtKB-SubCell"/>
</dbReference>
<comment type="similarity">
    <text evidence="3 11">Belongs to the glycosyl hydrolase 76 family.</text>
</comment>
<dbReference type="GO" id="GO:0016052">
    <property type="term" value="P:carbohydrate catabolic process"/>
    <property type="evidence" value="ECO:0007669"/>
    <property type="project" value="InterPro"/>
</dbReference>
<keyword evidence="16" id="KW-1185">Reference proteome</keyword>
<keyword evidence="10" id="KW-0961">Cell wall biogenesis/degradation</keyword>
<evidence type="ECO:0000256" key="3">
    <source>
        <dbReference type="ARBA" id="ARBA00009699"/>
    </source>
</evidence>
<evidence type="ECO:0000256" key="7">
    <source>
        <dbReference type="ARBA" id="ARBA00023136"/>
    </source>
</evidence>
<evidence type="ECO:0000256" key="6">
    <source>
        <dbReference type="ARBA" id="ARBA00022801"/>
    </source>
</evidence>
<evidence type="ECO:0000256" key="10">
    <source>
        <dbReference type="ARBA" id="ARBA00023316"/>
    </source>
</evidence>
<dbReference type="Gene3D" id="1.50.10.20">
    <property type="match status" value="1"/>
</dbReference>
<dbReference type="PANTHER" id="PTHR12145:SF36">
    <property type="entry name" value="MANNAN ENDO-1,6-ALPHA-MANNOSIDASE DCW1"/>
    <property type="match status" value="1"/>
</dbReference>
<evidence type="ECO:0000313" key="15">
    <source>
        <dbReference type="EMBL" id="ODQ81316.1"/>
    </source>
</evidence>
<evidence type="ECO:0000256" key="13">
    <source>
        <dbReference type="SAM" id="Phobius"/>
    </source>
</evidence>
<dbReference type="EMBL" id="KV454428">
    <property type="protein sequence ID" value="ODQ81316.1"/>
    <property type="molecule type" value="Genomic_DNA"/>
</dbReference>
<keyword evidence="5 14" id="KW-0732">Signal</keyword>
<dbReference type="InterPro" id="IPR014480">
    <property type="entry name" value="Mannan-1_6-alpha_mannosidase"/>
</dbReference>
<dbReference type="FunFam" id="1.50.10.20:FF:000006">
    <property type="entry name" value="Mannan endo-1,6-alpha-mannosidase"/>
    <property type="match status" value="1"/>
</dbReference>
<comment type="catalytic activity">
    <reaction evidence="1 11">
        <text>Random hydrolysis of (1-&gt;6)-alpha-D-mannosidic linkages in unbranched (1-&gt;6)-mannans.</text>
        <dbReference type="EC" id="3.2.1.101"/>
    </reaction>
</comment>
<dbReference type="Proteomes" id="UP000094336">
    <property type="component" value="Unassembled WGS sequence"/>
</dbReference>
<organism evidence="15 16">
    <name type="scientific">Babjeviella inositovora NRRL Y-12698</name>
    <dbReference type="NCBI Taxonomy" id="984486"/>
    <lineage>
        <taxon>Eukaryota</taxon>
        <taxon>Fungi</taxon>
        <taxon>Dikarya</taxon>
        <taxon>Ascomycota</taxon>
        <taxon>Saccharomycotina</taxon>
        <taxon>Pichiomycetes</taxon>
        <taxon>Serinales incertae sedis</taxon>
        <taxon>Babjeviella</taxon>
    </lineage>
</organism>
<gene>
    <name evidence="15" type="ORF">BABINDRAFT_160677</name>
</gene>
<keyword evidence="9 11" id="KW-0326">Glycosidase</keyword>
<accession>A0A1E3QUG0</accession>
<sequence length="446" mass="48786">MRLTSLATLATLATFASALTLDITSYASIQQATSLLTVGLMDYYDGYKYGGTPGMFTSPYYWWEAGGAMGSMIDNWFLLQNDTYEATIKEALLFQVGTNWDYIPLNQSTTEGNDDQAFWGIAVMGAVERNFTNPGADEPSWLYLAQAVFNTMASRWDSSNCGGGLRWQIFQWNSGYDYKNTVSNGALFHMGARLARYTQNETYVDWCEKVWDWLVDVQFLTQGQWWAVYDGADIDVNCTDVVKLQWTYNVGLLLAGTAYLYNHTEDEIWLNRTLELLHGTTVFFNNSVMFEVACQGSGNCNNDQRSFKAYFSRFLGLTSIMVPSTNAIIRPLLEASAKAAAQSCSGGTDGHTCGLDWSHVGWDGYYGLGEQMAALEVIQNLLITDRPAPYTATNGGSSVGNGNAGMTSGRTAQSPLDLSAGDTAGGSIITAVIAISIIGGGVWLVL</sequence>
<dbReference type="AlphaFoldDB" id="A0A1E3QUG0"/>
<comment type="subcellular location">
    <subcellularLocation>
        <location evidence="2">Endomembrane system</location>
    </subcellularLocation>
</comment>
<feature type="chain" id="PRO_5009134456" description="Mannan endo-1,6-alpha-mannosidase" evidence="14">
    <location>
        <begin position="19"/>
        <end position="446"/>
    </location>
</feature>
<evidence type="ECO:0000313" key="16">
    <source>
        <dbReference type="Proteomes" id="UP000094336"/>
    </source>
</evidence>
<evidence type="ECO:0000256" key="11">
    <source>
        <dbReference type="PIRNR" id="PIRNR016302"/>
    </source>
</evidence>
<keyword evidence="7 13" id="KW-0472">Membrane</keyword>
<keyword evidence="8" id="KW-0325">Glycoprotein</keyword>
<dbReference type="OrthoDB" id="4187847at2759"/>
<evidence type="ECO:0000256" key="2">
    <source>
        <dbReference type="ARBA" id="ARBA00004308"/>
    </source>
</evidence>
<dbReference type="PANTHER" id="PTHR12145">
    <property type="entry name" value="MANNAN ENDO-1,6-ALPHA-MANNOSIDASE DCW1"/>
    <property type="match status" value="1"/>
</dbReference>
<dbReference type="RefSeq" id="XP_018986644.1">
    <property type="nucleotide sequence ID" value="XM_019128378.1"/>
</dbReference>
<dbReference type="EC" id="3.2.1.101" evidence="4 11"/>
<dbReference type="GeneID" id="30146231"/>
<dbReference type="GO" id="GO:0008496">
    <property type="term" value="F:mannan endo-1,6-alpha-mannosidase activity"/>
    <property type="evidence" value="ECO:0007669"/>
    <property type="project" value="UniProtKB-UniRule"/>
</dbReference>
<dbReference type="SUPFAM" id="SSF48208">
    <property type="entry name" value="Six-hairpin glycosidases"/>
    <property type="match status" value="1"/>
</dbReference>
<evidence type="ECO:0000256" key="4">
    <source>
        <dbReference type="ARBA" id="ARBA00012350"/>
    </source>
</evidence>
<feature type="region of interest" description="Disordered" evidence="12">
    <location>
        <begin position="393"/>
        <end position="413"/>
    </location>
</feature>
<dbReference type="PIRSF" id="PIRSF016302">
    <property type="entry name" value="Man_a_manosd"/>
    <property type="match status" value="1"/>
</dbReference>
<proteinExistence type="inferred from homology"/>
<reference evidence="16" key="1">
    <citation type="submission" date="2016-05" db="EMBL/GenBank/DDBJ databases">
        <title>Comparative genomics of biotechnologically important yeasts.</title>
        <authorList>
            <consortium name="DOE Joint Genome Institute"/>
            <person name="Riley R."/>
            <person name="Haridas S."/>
            <person name="Wolfe K.H."/>
            <person name="Lopes M.R."/>
            <person name="Hittinger C.T."/>
            <person name="Goker M."/>
            <person name="Salamov A."/>
            <person name="Wisecaver J."/>
            <person name="Long T.M."/>
            <person name="Aerts A.L."/>
            <person name="Barry K."/>
            <person name="Choi C."/>
            <person name="Clum A."/>
            <person name="Coughlan A.Y."/>
            <person name="Deshpande S."/>
            <person name="Douglass A.P."/>
            <person name="Hanson S.J."/>
            <person name="Klenk H.-P."/>
            <person name="Labutti K."/>
            <person name="Lapidus A."/>
            <person name="Lindquist E."/>
            <person name="Lipzen A."/>
            <person name="Meier-Kolthoff J.P."/>
            <person name="Ohm R.A."/>
            <person name="Otillar R.P."/>
            <person name="Pangilinan J."/>
            <person name="Peng Y."/>
            <person name="Rokas A."/>
            <person name="Rosa C.A."/>
            <person name="Scheuner C."/>
            <person name="Sibirny A.A."/>
            <person name="Slot J.C."/>
            <person name="Stielow J.B."/>
            <person name="Sun H."/>
            <person name="Kurtzman C.P."/>
            <person name="Blackwell M."/>
            <person name="Grigoriev I.V."/>
            <person name="Jeffries T.W."/>
        </authorList>
    </citation>
    <scope>NUCLEOTIDE SEQUENCE [LARGE SCALE GENOMIC DNA]</scope>
    <source>
        <strain evidence="16">NRRL Y-12698</strain>
    </source>
</reference>
<dbReference type="GO" id="GO:0005886">
    <property type="term" value="C:plasma membrane"/>
    <property type="evidence" value="ECO:0007669"/>
    <property type="project" value="EnsemblFungi"/>
</dbReference>
<evidence type="ECO:0000256" key="12">
    <source>
        <dbReference type="SAM" id="MobiDB-lite"/>
    </source>
</evidence>
<evidence type="ECO:0000256" key="5">
    <source>
        <dbReference type="ARBA" id="ARBA00022729"/>
    </source>
</evidence>
<evidence type="ECO:0000256" key="14">
    <source>
        <dbReference type="SAM" id="SignalP"/>
    </source>
</evidence>
<keyword evidence="6 11" id="KW-0378">Hydrolase</keyword>
<dbReference type="InterPro" id="IPR005198">
    <property type="entry name" value="Glyco_hydro_76"/>
</dbReference>
<evidence type="ECO:0000256" key="8">
    <source>
        <dbReference type="ARBA" id="ARBA00023180"/>
    </source>
</evidence>
<keyword evidence="13" id="KW-1133">Transmembrane helix</keyword>
<evidence type="ECO:0000256" key="1">
    <source>
        <dbReference type="ARBA" id="ARBA00001452"/>
    </source>
</evidence>